<name>D7DWL4_NOSA0</name>
<evidence type="ECO:0000313" key="1">
    <source>
        <dbReference type="EMBL" id="ADI65677.1"/>
    </source>
</evidence>
<gene>
    <name evidence="1" type="ordered locus">Aazo_4324</name>
</gene>
<dbReference type="AlphaFoldDB" id="D7DWL4"/>
<dbReference type="HOGENOM" id="CLU_3346612_0_0_3"/>
<protein>
    <submittedName>
        <fullName evidence="1">Uncharacterized protein</fullName>
    </submittedName>
</protein>
<reference evidence="1 2" key="1">
    <citation type="journal article" date="2010" name="PLoS ONE">
        <title>Genome erosion in a nitrogen-fixing vertically transmitted endosymbiotic multicellular cyanobacterium.</title>
        <authorList>
            <person name="Ran L."/>
            <person name="Larsson J."/>
            <person name="Vigil-Stenman T."/>
            <person name="Nylander J.A."/>
            <person name="Ininbergs K."/>
            <person name="Zheng W.W."/>
            <person name="Lapidus A."/>
            <person name="Lowry S."/>
            <person name="Haselkorn R."/>
            <person name="Bergman B."/>
        </authorList>
    </citation>
    <scope>NUCLEOTIDE SEQUENCE [LARGE SCALE GENOMIC DNA]</scope>
    <source>
        <strain evidence="1 2">0708</strain>
    </source>
</reference>
<keyword evidence="2" id="KW-1185">Reference proteome</keyword>
<evidence type="ECO:0000313" key="2">
    <source>
        <dbReference type="Proteomes" id="UP000001511"/>
    </source>
</evidence>
<dbReference type="Proteomes" id="UP000001511">
    <property type="component" value="Chromosome"/>
</dbReference>
<organism evidence="1 2">
    <name type="scientific">Nostoc azollae (strain 0708)</name>
    <name type="common">Anabaena azollae (strain 0708)</name>
    <dbReference type="NCBI Taxonomy" id="551115"/>
    <lineage>
        <taxon>Bacteria</taxon>
        <taxon>Bacillati</taxon>
        <taxon>Cyanobacteriota</taxon>
        <taxon>Cyanophyceae</taxon>
        <taxon>Nostocales</taxon>
        <taxon>Nostocaceae</taxon>
        <taxon>Trichormus</taxon>
    </lineage>
</organism>
<dbReference type="KEGG" id="naz:Aazo_4324"/>
<accession>D7DWL4</accession>
<sequence length="37" mass="4420">MICTYVLLWTAYLVTQAHRQRNLQNKYEAYKKANTAD</sequence>
<dbReference type="EMBL" id="CP002059">
    <property type="protein sequence ID" value="ADI65677.1"/>
    <property type="molecule type" value="Genomic_DNA"/>
</dbReference>
<proteinExistence type="predicted"/>